<sequence>MSTATLRLWDSRLRHLLEAIEESDMTQATVLWDLLLKEHEMLVRFGGSGMPGFVDSVVAVRDQLDAPMREFVAREILPHILTPSSQSCGSWKGDNVNVNFNVNINVYKNVRDALIRTVREQLLDVPKSVYVALSSWCNEGNDVQGILRDMGILMQEKCGMEELQLLCREHYLIEWFQGVNDEFVAFLRKEVLGQV</sequence>
<gene>
    <name evidence="1" type="ORF">HYH03_013593</name>
</gene>
<evidence type="ECO:0000313" key="2">
    <source>
        <dbReference type="Proteomes" id="UP000612055"/>
    </source>
</evidence>
<dbReference type="Proteomes" id="UP000612055">
    <property type="component" value="Unassembled WGS sequence"/>
</dbReference>
<protein>
    <submittedName>
        <fullName evidence="1">Uncharacterized protein</fullName>
    </submittedName>
</protein>
<name>A0A835XRS2_9CHLO</name>
<dbReference type="AlphaFoldDB" id="A0A835XRS2"/>
<evidence type="ECO:0000313" key="1">
    <source>
        <dbReference type="EMBL" id="KAG2487748.1"/>
    </source>
</evidence>
<accession>A0A835XRS2</accession>
<keyword evidence="2" id="KW-1185">Reference proteome</keyword>
<comment type="caution">
    <text evidence="1">The sequence shown here is derived from an EMBL/GenBank/DDBJ whole genome shotgun (WGS) entry which is preliminary data.</text>
</comment>
<reference evidence="1" key="1">
    <citation type="journal article" date="2020" name="bioRxiv">
        <title>Comparative genomics of Chlamydomonas.</title>
        <authorList>
            <person name="Craig R.J."/>
            <person name="Hasan A.R."/>
            <person name="Ness R.W."/>
            <person name="Keightley P.D."/>
        </authorList>
    </citation>
    <scope>NUCLEOTIDE SEQUENCE</scope>
    <source>
        <strain evidence="1">CCAP 11/70</strain>
    </source>
</reference>
<proteinExistence type="predicted"/>
<organism evidence="1 2">
    <name type="scientific">Edaphochlamys debaryana</name>
    <dbReference type="NCBI Taxonomy" id="47281"/>
    <lineage>
        <taxon>Eukaryota</taxon>
        <taxon>Viridiplantae</taxon>
        <taxon>Chlorophyta</taxon>
        <taxon>core chlorophytes</taxon>
        <taxon>Chlorophyceae</taxon>
        <taxon>CS clade</taxon>
        <taxon>Chlamydomonadales</taxon>
        <taxon>Chlamydomonadales incertae sedis</taxon>
        <taxon>Edaphochlamys</taxon>
    </lineage>
</organism>
<dbReference type="EMBL" id="JAEHOE010000092">
    <property type="protein sequence ID" value="KAG2487748.1"/>
    <property type="molecule type" value="Genomic_DNA"/>
</dbReference>